<evidence type="ECO:0000313" key="1">
    <source>
        <dbReference type="EMBL" id="RAG84119.1"/>
    </source>
</evidence>
<evidence type="ECO:0000313" key="2">
    <source>
        <dbReference type="Proteomes" id="UP000248889"/>
    </source>
</evidence>
<organism evidence="1 2">
    <name type="scientific">Streptacidiphilus pinicola</name>
    <dbReference type="NCBI Taxonomy" id="2219663"/>
    <lineage>
        <taxon>Bacteria</taxon>
        <taxon>Bacillati</taxon>
        <taxon>Actinomycetota</taxon>
        <taxon>Actinomycetes</taxon>
        <taxon>Kitasatosporales</taxon>
        <taxon>Streptomycetaceae</taxon>
        <taxon>Streptacidiphilus</taxon>
    </lineage>
</organism>
<dbReference type="OrthoDB" id="3252095at2"/>
<proteinExistence type="predicted"/>
<dbReference type="Proteomes" id="UP000248889">
    <property type="component" value="Unassembled WGS sequence"/>
</dbReference>
<reference evidence="1 2" key="1">
    <citation type="submission" date="2018-06" db="EMBL/GenBank/DDBJ databases">
        <title>Streptacidiphilus pinicola sp. nov., isolated from pine grove soil.</title>
        <authorList>
            <person name="Roh S.G."/>
            <person name="Park S."/>
            <person name="Kim M.-K."/>
            <person name="Yun B.-R."/>
            <person name="Park J."/>
            <person name="Kim M.J."/>
            <person name="Kim Y.S."/>
            <person name="Kim S.B."/>
        </authorList>
    </citation>
    <scope>NUCLEOTIDE SEQUENCE [LARGE SCALE GENOMIC DNA]</scope>
    <source>
        <strain evidence="1 2">MMS16-CNU450</strain>
    </source>
</reference>
<evidence type="ECO:0008006" key="3">
    <source>
        <dbReference type="Google" id="ProtNLM"/>
    </source>
</evidence>
<comment type="caution">
    <text evidence="1">The sequence shown here is derived from an EMBL/GenBank/DDBJ whole genome shotgun (WGS) entry which is preliminary data.</text>
</comment>
<protein>
    <recommendedName>
        <fullName evidence="3">Adhesin domain-containing protein</fullName>
    </recommendedName>
</protein>
<dbReference type="EMBL" id="QKYN01000072">
    <property type="protein sequence ID" value="RAG84119.1"/>
    <property type="molecule type" value="Genomic_DNA"/>
</dbReference>
<gene>
    <name evidence="1" type="ORF">DN069_18970</name>
</gene>
<sequence>MSASRFDTPAPISVVLDLYAADVRFTVSDRADTVVELRPSGPDKAADAKAVANTTVEYDEAGRTLSVVSRKPLNRFVNWSSKRPESIELLIQLPAGSEVRGEAEYGDFHAEGVLGAVAFKSGIGEIRLAETGPVNLRGGVGAITVGRVVGAAQVQTGSSDVRLGLVEGTLDVTNGNGKVRVGLVGGCATVKCSNGTISVDRALSDITVTGANGEVRIGEVVRGKVSATTKNGSVEVGVREGSAALLELDTTLGRVYNELGASAAPAAGEPVDKVELIAGTKLGDITIRRTARLEDQA</sequence>
<accession>A0A2X0K9F6</accession>
<name>A0A2X0K9F6_9ACTN</name>
<dbReference type="AlphaFoldDB" id="A0A2X0K9F6"/>
<dbReference type="RefSeq" id="WP_111502313.1">
    <property type="nucleotide sequence ID" value="NZ_QKYN01000072.1"/>
</dbReference>
<keyword evidence="2" id="KW-1185">Reference proteome</keyword>